<keyword evidence="2" id="KW-1185">Reference proteome</keyword>
<accession>A0AAV7QCM9</accession>
<gene>
    <name evidence="1" type="ORF">NDU88_002740</name>
</gene>
<name>A0AAV7QCM9_PLEWA</name>
<protein>
    <submittedName>
        <fullName evidence="1">Uncharacterized protein</fullName>
    </submittedName>
</protein>
<organism evidence="1 2">
    <name type="scientific">Pleurodeles waltl</name>
    <name type="common">Iberian ribbed newt</name>
    <dbReference type="NCBI Taxonomy" id="8319"/>
    <lineage>
        <taxon>Eukaryota</taxon>
        <taxon>Metazoa</taxon>
        <taxon>Chordata</taxon>
        <taxon>Craniata</taxon>
        <taxon>Vertebrata</taxon>
        <taxon>Euteleostomi</taxon>
        <taxon>Amphibia</taxon>
        <taxon>Batrachia</taxon>
        <taxon>Caudata</taxon>
        <taxon>Salamandroidea</taxon>
        <taxon>Salamandridae</taxon>
        <taxon>Pleurodelinae</taxon>
        <taxon>Pleurodeles</taxon>
    </lineage>
</organism>
<proteinExistence type="predicted"/>
<sequence>MEGIGRAGDGLSEGQSAVKCTEEIQEGQMSRGKRRLGGANSREIAKTKVIIQRMARARQRRLEDVRRVGAVPGEFSFEDAAEVRQFMKWRWALIKRAKLIRGA</sequence>
<comment type="caution">
    <text evidence="1">The sequence shown here is derived from an EMBL/GenBank/DDBJ whole genome shotgun (WGS) entry which is preliminary data.</text>
</comment>
<dbReference type="Proteomes" id="UP001066276">
    <property type="component" value="Chromosome 6"/>
</dbReference>
<evidence type="ECO:0000313" key="1">
    <source>
        <dbReference type="EMBL" id="KAJ1136323.1"/>
    </source>
</evidence>
<reference evidence="1" key="1">
    <citation type="journal article" date="2022" name="bioRxiv">
        <title>Sequencing and chromosome-scale assembly of the giantPleurodeles waltlgenome.</title>
        <authorList>
            <person name="Brown T."/>
            <person name="Elewa A."/>
            <person name="Iarovenko S."/>
            <person name="Subramanian E."/>
            <person name="Araus A.J."/>
            <person name="Petzold A."/>
            <person name="Susuki M."/>
            <person name="Suzuki K.-i.T."/>
            <person name="Hayashi T."/>
            <person name="Toyoda A."/>
            <person name="Oliveira C."/>
            <person name="Osipova E."/>
            <person name="Leigh N.D."/>
            <person name="Simon A."/>
            <person name="Yun M.H."/>
        </authorList>
    </citation>
    <scope>NUCLEOTIDE SEQUENCE</scope>
    <source>
        <strain evidence="1">20211129_DDA</strain>
        <tissue evidence="1">Liver</tissue>
    </source>
</reference>
<dbReference type="EMBL" id="JANPWB010000010">
    <property type="protein sequence ID" value="KAJ1136323.1"/>
    <property type="molecule type" value="Genomic_DNA"/>
</dbReference>
<dbReference type="AlphaFoldDB" id="A0AAV7QCM9"/>
<evidence type="ECO:0000313" key="2">
    <source>
        <dbReference type="Proteomes" id="UP001066276"/>
    </source>
</evidence>